<accession>A0A5N5G490</accession>
<dbReference type="AlphaFoldDB" id="A0A5N5G490"/>
<reference evidence="2 3" key="1">
    <citation type="submission" date="2019-09" db="EMBL/GenBank/DDBJ databases">
        <authorList>
            <person name="Ou C."/>
        </authorList>
    </citation>
    <scope>NUCLEOTIDE SEQUENCE [LARGE SCALE GENOMIC DNA]</scope>
    <source>
        <strain evidence="2">S2</strain>
        <tissue evidence="2">Leaf</tissue>
    </source>
</reference>
<dbReference type="EMBL" id="SMOL01000487">
    <property type="protein sequence ID" value="KAB2610229.1"/>
    <property type="molecule type" value="Genomic_DNA"/>
</dbReference>
<keyword evidence="1" id="KW-0812">Transmembrane</keyword>
<proteinExistence type="predicted"/>
<organism evidence="2 3">
    <name type="scientific">Pyrus ussuriensis x Pyrus communis</name>
    <dbReference type="NCBI Taxonomy" id="2448454"/>
    <lineage>
        <taxon>Eukaryota</taxon>
        <taxon>Viridiplantae</taxon>
        <taxon>Streptophyta</taxon>
        <taxon>Embryophyta</taxon>
        <taxon>Tracheophyta</taxon>
        <taxon>Spermatophyta</taxon>
        <taxon>Magnoliopsida</taxon>
        <taxon>eudicotyledons</taxon>
        <taxon>Gunneridae</taxon>
        <taxon>Pentapetalae</taxon>
        <taxon>rosids</taxon>
        <taxon>fabids</taxon>
        <taxon>Rosales</taxon>
        <taxon>Rosaceae</taxon>
        <taxon>Amygdaloideae</taxon>
        <taxon>Maleae</taxon>
        <taxon>Pyrus</taxon>
    </lineage>
</organism>
<keyword evidence="1" id="KW-1133">Transmembrane helix</keyword>
<reference evidence="2 3" key="3">
    <citation type="submission" date="2019-11" db="EMBL/GenBank/DDBJ databases">
        <title>A de novo genome assembly of a pear dwarfing rootstock.</title>
        <authorList>
            <person name="Wang F."/>
            <person name="Wang J."/>
            <person name="Li S."/>
            <person name="Zhang Y."/>
            <person name="Fang M."/>
            <person name="Ma L."/>
            <person name="Zhao Y."/>
            <person name="Jiang S."/>
        </authorList>
    </citation>
    <scope>NUCLEOTIDE SEQUENCE [LARGE SCALE GENOMIC DNA]</scope>
    <source>
        <strain evidence="2">S2</strain>
        <tissue evidence="2">Leaf</tissue>
    </source>
</reference>
<evidence type="ECO:0000313" key="3">
    <source>
        <dbReference type="Proteomes" id="UP000327157"/>
    </source>
</evidence>
<comment type="caution">
    <text evidence="2">The sequence shown here is derived from an EMBL/GenBank/DDBJ whole genome shotgun (WGS) entry which is preliminary data.</text>
</comment>
<sequence length="61" mass="7031">MANIIEDISLVVAKGHRKKNFISQPFIFIITWFMCAIEIGCKAQIIKITWKMGKIHMLGRP</sequence>
<keyword evidence="3" id="KW-1185">Reference proteome</keyword>
<feature type="transmembrane region" description="Helical" evidence="1">
    <location>
        <begin position="26"/>
        <end position="50"/>
    </location>
</feature>
<reference evidence="3" key="2">
    <citation type="submission" date="2019-10" db="EMBL/GenBank/DDBJ databases">
        <title>A de novo genome assembly of a pear dwarfing rootstock.</title>
        <authorList>
            <person name="Wang F."/>
            <person name="Wang J."/>
            <person name="Li S."/>
            <person name="Zhang Y."/>
            <person name="Fang M."/>
            <person name="Ma L."/>
            <person name="Zhao Y."/>
            <person name="Jiang S."/>
        </authorList>
    </citation>
    <scope>NUCLEOTIDE SEQUENCE [LARGE SCALE GENOMIC DNA]</scope>
</reference>
<evidence type="ECO:0000256" key="1">
    <source>
        <dbReference type="SAM" id="Phobius"/>
    </source>
</evidence>
<evidence type="ECO:0000313" key="2">
    <source>
        <dbReference type="EMBL" id="KAB2610229.1"/>
    </source>
</evidence>
<dbReference type="Proteomes" id="UP000327157">
    <property type="component" value="Chromosome 17"/>
</dbReference>
<keyword evidence="1" id="KW-0472">Membrane</keyword>
<name>A0A5N5G490_9ROSA</name>
<gene>
    <name evidence="2" type="ORF">D8674_018261</name>
</gene>
<protein>
    <submittedName>
        <fullName evidence="2">Uncharacterized protein</fullName>
    </submittedName>
</protein>